<keyword evidence="1" id="KW-0472">Membrane</keyword>
<protein>
    <submittedName>
        <fullName evidence="2">Uncharacterized protein</fullName>
    </submittedName>
</protein>
<dbReference type="InterPro" id="IPR051697">
    <property type="entry name" value="Patched_domain-protein"/>
</dbReference>
<dbReference type="PANTHER" id="PTHR10796">
    <property type="entry name" value="PATCHED-RELATED"/>
    <property type="match status" value="1"/>
</dbReference>
<evidence type="ECO:0000256" key="1">
    <source>
        <dbReference type="SAM" id="Phobius"/>
    </source>
</evidence>
<feature type="transmembrane region" description="Helical" evidence="1">
    <location>
        <begin position="227"/>
        <end position="246"/>
    </location>
</feature>
<keyword evidence="1" id="KW-1133">Transmembrane helix</keyword>
<dbReference type="PANTHER" id="PTHR10796:SF96">
    <property type="entry name" value="PATCHED-RELATED PROTEIN 9"/>
    <property type="match status" value="1"/>
</dbReference>
<evidence type="ECO:0000313" key="3">
    <source>
        <dbReference type="Proteomes" id="UP000298663"/>
    </source>
</evidence>
<proteinExistence type="predicted"/>
<reference evidence="2 3" key="2">
    <citation type="journal article" date="2019" name="G3 (Bethesda)">
        <title>Hybrid Assembly of the Genome of the Entomopathogenic Nematode Steinernema carpocapsae Identifies the X-Chromosome.</title>
        <authorList>
            <person name="Serra L."/>
            <person name="Macchietto M."/>
            <person name="Macias-Munoz A."/>
            <person name="McGill C.J."/>
            <person name="Rodriguez I.M."/>
            <person name="Rodriguez B."/>
            <person name="Murad R."/>
            <person name="Mortazavi A."/>
        </authorList>
    </citation>
    <scope>NUCLEOTIDE SEQUENCE [LARGE SCALE GENOMIC DNA]</scope>
    <source>
        <strain evidence="2 3">ALL</strain>
    </source>
</reference>
<name>A0A4U5MHB0_STECR</name>
<dbReference type="GO" id="GO:0018996">
    <property type="term" value="P:molting cycle, collagen and cuticulin-based cuticle"/>
    <property type="evidence" value="ECO:0007669"/>
    <property type="project" value="TreeGrafter"/>
</dbReference>
<accession>A0A4U5MHB0</accession>
<organism evidence="2 3">
    <name type="scientific">Steinernema carpocapsae</name>
    <name type="common">Entomopathogenic nematode</name>
    <dbReference type="NCBI Taxonomy" id="34508"/>
    <lineage>
        <taxon>Eukaryota</taxon>
        <taxon>Metazoa</taxon>
        <taxon>Ecdysozoa</taxon>
        <taxon>Nematoda</taxon>
        <taxon>Chromadorea</taxon>
        <taxon>Rhabditida</taxon>
        <taxon>Tylenchina</taxon>
        <taxon>Panagrolaimomorpha</taxon>
        <taxon>Strongyloidoidea</taxon>
        <taxon>Steinernematidae</taxon>
        <taxon>Steinernema</taxon>
    </lineage>
</organism>
<keyword evidence="1" id="KW-0812">Transmembrane</keyword>
<dbReference type="GO" id="GO:0006897">
    <property type="term" value="P:endocytosis"/>
    <property type="evidence" value="ECO:0007669"/>
    <property type="project" value="TreeGrafter"/>
</dbReference>
<dbReference type="EMBL" id="AZBU02000008">
    <property type="protein sequence ID" value="TKR68700.1"/>
    <property type="molecule type" value="Genomic_DNA"/>
</dbReference>
<gene>
    <name evidence="2" type="ORF">L596_030944</name>
</gene>
<evidence type="ECO:0000313" key="2">
    <source>
        <dbReference type="EMBL" id="TKR68700.1"/>
    </source>
</evidence>
<keyword evidence="3" id="KW-1185">Reference proteome</keyword>
<reference evidence="2 3" key="1">
    <citation type="journal article" date="2015" name="Genome Biol.">
        <title>Comparative genomics of Steinernema reveals deeply conserved gene regulatory networks.</title>
        <authorList>
            <person name="Dillman A.R."/>
            <person name="Macchietto M."/>
            <person name="Porter C.F."/>
            <person name="Rogers A."/>
            <person name="Williams B."/>
            <person name="Antoshechkin I."/>
            <person name="Lee M.M."/>
            <person name="Goodwin Z."/>
            <person name="Lu X."/>
            <person name="Lewis E.E."/>
            <person name="Goodrich-Blair H."/>
            <person name="Stock S.P."/>
            <person name="Adams B.J."/>
            <person name="Sternberg P.W."/>
            <person name="Mortazavi A."/>
        </authorList>
    </citation>
    <scope>NUCLEOTIDE SEQUENCE [LARGE SCALE GENOMIC DNA]</scope>
    <source>
        <strain evidence="2 3">ALL</strain>
    </source>
</reference>
<sequence length="284" mass="32423">MVGYAVYDFKGLNQGNQTLEMFLPDDMQSLKDLHLLIKLFPPRDALRDSYSLFGSKFAYVIYEDHTQPEANVLSPKTVRNLADLHKRILEIRDKKKRLYSDICLRGEGEECAKHPIFLALEDDQPMFILPFLTRYPMLKISNVTIDNAVIFGNVTVKPELTDKNGNAPILHATALRLVYVLAPDLKDDDWLRQFVTDVSQLQYPNASLYISTSCSLPDEMERNGALLIPWIPWMVVVLLGFCMVVCSSTDAVSCNHSVCYTDYTKISIPAYDSYHAVFGHFYRH</sequence>
<dbReference type="AlphaFoldDB" id="A0A4U5MHB0"/>
<dbReference type="GO" id="GO:0030659">
    <property type="term" value="C:cytoplasmic vesicle membrane"/>
    <property type="evidence" value="ECO:0007669"/>
    <property type="project" value="TreeGrafter"/>
</dbReference>
<dbReference type="GO" id="GO:0005886">
    <property type="term" value="C:plasma membrane"/>
    <property type="evidence" value="ECO:0007669"/>
    <property type="project" value="TreeGrafter"/>
</dbReference>
<comment type="caution">
    <text evidence="2">The sequence shown here is derived from an EMBL/GenBank/DDBJ whole genome shotgun (WGS) entry which is preliminary data.</text>
</comment>
<dbReference type="OrthoDB" id="6510177at2759"/>
<dbReference type="Proteomes" id="UP000298663">
    <property type="component" value="Unassembled WGS sequence"/>
</dbReference>